<dbReference type="GO" id="GO:0021556">
    <property type="term" value="P:central nervous system formation"/>
    <property type="evidence" value="ECO:0007669"/>
    <property type="project" value="TreeGrafter"/>
</dbReference>
<dbReference type="InterPro" id="IPR032104">
    <property type="entry name" value="Spaetzle"/>
</dbReference>
<dbReference type="Gene3D" id="2.10.90.10">
    <property type="entry name" value="Cystine-knot cytokines"/>
    <property type="match status" value="1"/>
</dbReference>
<keyword evidence="2" id="KW-1015">Disulfide bond</keyword>
<keyword evidence="1" id="KW-0732">Signal</keyword>
<evidence type="ECO:0000256" key="3">
    <source>
        <dbReference type="ARBA" id="ARBA00023180"/>
    </source>
</evidence>
<evidence type="ECO:0000256" key="2">
    <source>
        <dbReference type="ARBA" id="ARBA00023157"/>
    </source>
</evidence>
<accession>A0AAV2QIN9</accession>
<feature type="region of interest" description="Disordered" evidence="4">
    <location>
        <begin position="65"/>
        <end position="99"/>
    </location>
</feature>
<dbReference type="GO" id="GO:0005615">
    <property type="term" value="C:extracellular space"/>
    <property type="evidence" value="ECO:0007669"/>
    <property type="project" value="UniProtKB-ARBA"/>
</dbReference>
<dbReference type="GO" id="GO:0005121">
    <property type="term" value="F:Toll binding"/>
    <property type="evidence" value="ECO:0007669"/>
    <property type="project" value="TreeGrafter"/>
</dbReference>
<organism evidence="6 7">
    <name type="scientific">Meganyctiphanes norvegica</name>
    <name type="common">Northern krill</name>
    <name type="synonym">Thysanopoda norvegica</name>
    <dbReference type="NCBI Taxonomy" id="48144"/>
    <lineage>
        <taxon>Eukaryota</taxon>
        <taxon>Metazoa</taxon>
        <taxon>Ecdysozoa</taxon>
        <taxon>Arthropoda</taxon>
        <taxon>Crustacea</taxon>
        <taxon>Multicrustacea</taxon>
        <taxon>Malacostraca</taxon>
        <taxon>Eumalacostraca</taxon>
        <taxon>Eucarida</taxon>
        <taxon>Euphausiacea</taxon>
        <taxon>Euphausiidae</taxon>
        <taxon>Meganyctiphanes</taxon>
    </lineage>
</organism>
<dbReference type="PANTHER" id="PTHR23199">
    <property type="entry name" value="NEUROTROPHIN 1-RELATED"/>
    <property type="match status" value="1"/>
</dbReference>
<name>A0AAV2QIN9_MEGNR</name>
<feature type="compositionally biased region" description="Low complexity" evidence="4">
    <location>
        <begin position="67"/>
        <end position="78"/>
    </location>
</feature>
<reference evidence="6 7" key="1">
    <citation type="submission" date="2024-05" db="EMBL/GenBank/DDBJ databases">
        <authorList>
            <person name="Wallberg A."/>
        </authorList>
    </citation>
    <scope>NUCLEOTIDE SEQUENCE [LARGE SCALE GENOMIC DNA]</scope>
</reference>
<feature type="non-terminal residue" evidence="6">
    <location>
        <position position="1"/>
    </location>
</feature>
<dbReference type="Proteomes" id="UP001497623">
    <property type="component" value="Unassembled WGS sequence"/>
</dbReference>
<dbReference type="GO" id="GO:0008083">
    <property type="term" value="F:growth factor activity"/>
    <property type="evidence" value="ECO:0007669"/>
    <property type="project" value="TreeGrafter"/>
</dbReference>
<evidence type="ECO:0000256" key="4">
    <source>
        <dbReference type="SAM" id="MobiDB-lite"/>
    </source>
</evidence>
<dbReference type="Pfam" id="PF16077">
    <property type="entry name" value="Spaetzle"/>
    <property type="match status" value="1"/>
</dbReference>
<dbReference type="SUPFAM" id="SSF57501">
    <property type="entry name" value="Cystine-knot cytokines"/>
    <property type="match status" value="1"/>
</dbReference>
<dbReference type="InterPro" id="IPR052444">
    <property type="entry name" value="Spz/Toll_ligand-like"/>
</dbReference>
<keyword evidence="7" id="KW-1185">Reference proteome</keyword>
<proteinExistence type="predicted"/>
<keyword evidence="3" id="KW-0325">Glycoprotein</keyword>
<gene>
    <name evidence="6" type="ORF">MNOR_LOCUS13087</name>
</gene>
<sequence length="288" mass="31317">TATARVGVTGADYQHHCTVHICCKMIIPTKVFFLLVCGVCCCLGDRVNDRRWAFPVDDSADPIFFPGSSGRSNSHSHSPAQHLPSEPERQDPPAAAPGLIPTARPACARDLEFDAPCEHDEEYDTTTRDRIEALIHQRGGANNILRNPVFKALNEEVYTPEAEISGRIPGGRVESPVCVGVETIFFPERAKTLNNDWAFVLNQGEIKQGIKYEKCISNGTKCALGAAGSEVETVCRQKYIYKKMLVMDGQGSKILPESVLMPSCCVCYIVSAIRGGFGRVAASGDGLQ</sequence>
<feature type="domain" description="Spaetzle" evidence="5">
    <location>
        <begin position="177"/>
        <end position="269"/>
    </location>
</feature>
<dbReference type="PANTHER" id="PTHR23199:SF12">
    <property type="entry name" value="NEUROTROPHIN 1-RELATED"/>
    <property type="match status" value="1"/>
</dbReference>
<evidence type="ECO:0000256" key="1">
    <source>
        <dbReference type="ARBA" id="ARBA00022729"/>
    </source>
</evidence>
<dbReference type="AlphaFoldDB" id="A0AAV2QIN9"/>
<evidence type="ECO:0000313" key="6">
    <source>
        <dbReference type="EMBL" id="CAL4086802.1"/>
    </source>
</evidence>
<comment type="caution">
    <text evidence="6">The sequence shown here is derived from an EMBL/GenBank/DDBJ whole genome shotgun (WGS) entry which is preliminary data.</text>
</comment>
<evidence type="ECO:0000259" key="5">
    <source>
        <dbReference type="Pfam" id="PF16077"/>
    </source>
</evidence>
<dbReference type="GO" id="GO:0045087">
    <property type="term" value="P:innate immune response"/>
    <property type="evidence" value="ECO:0007669"/>
    <property type="project" value="TreeGrafter"/>
</dbReference>
<protein>
    <recommendedName>
        <fullName evidence="5">Spaetzle domain-containing protein</fullName>
    </recommendedName>
</protein>
<evidence type="ECO:0000313" key="7">
    <source>
        <dbReference type="Proteomes" id="UP001497623"/>
    </source>
</evidence>
<dbReference type="InterPro" id="IPR029034">
    <property type="entry name" value="Cystine-knot_cytokine"/>
</dbReference>
<dbReference type="EMBL" id="CAXKWB010007373">
    <property type="protein sequence ID" value="CAL4086802.1"/>
    <property type="molecule type" value="Genomic_DNA"/>
</dbReference>